<keyword evidence="5" id="KW-1185">Reference proteome</keyword>
<evidence type="ECO:0000256" key="1">
    <source>
        <dbReference type="ARBA" id="ARBA00022737"/>
    </source>
</evidence>
<evidence type="ECO:0000259" key="3">
    <source>
        <dbReference type="Pfam" id="PF13529"/>
    </source>
</evidence>
<reference evidence="4" key="1">
    <citation type="submission" date="2021-08" db="EMBL/GenBank/DDBJ databases">
        <authorList>
            <person name="Stevens D.C."/>
        </authorList>
    </citation>
    <scope>NUCLEOTIDE SEQUENCE</scope>
    <source>
        <strain evidence="4">DSM 53165</strain>
    </source>
</reference>
<evidence type="ECO:0000313" key="4">
    <source>
        <dbReference type="EMBL" id="MBZ5713655.1"/>
    </source>
</evidence>
<dbReference type="EMBL" id="JAIRAU010000043">
    <property type="protein sequence ID" value="MBZ5713655.1"/>
    <property type="molecule type" value="Genomic_DNA"/>
</dbReference>
<dbReference type="Gene3D" id="1.25.40.10">
    <property type="entry name" value="Tetratricopeptide repeat domain"/>
    <property type="match status" value="6"/>
</dbReference>
<dbReference type="InterPro" id="IPR011990">
    <property type="entry name" value="TPR-like_helical_dom_sf"/>
</dbReference>
<dbReference type="InterPro" id="IPR039564">
    <property type="entry name" value="Peptidase_C39-like"/>
</dbReference>
<gene>
    <name evidence="4" type="ORF">K7C98_30875</name>
</gene>
<accession>A0ABS7TZF0</accession>
<dbReference type="Gene3D" id="3.90.70.10">
    <property type="entry name" value="Cysteine proteinases"/>
    <property type="match status" value="1"/>
</dbReference>
<proteinExistence type="predicted"/>
<dbReference type="InterPro" id="IPR019734">
    <property type="entry name" value="TPR_rpt"/>
</dbReference>
<evidence type="ECO:0000313" key="5">
    <source>
        <dbReference type="Proteomes" id="UP001139031"/>
    </source>
</evidence>
<dbReference type="InterPro" id="IPR051012">
    <property type="entry name" value="CellSynth/LPSAsmb/PSIAsmb"/>
</dbReference>
<dbReference type="RefSeq" id="WP_224195388.1">
    <property type="nucleotide sequence ID" value="NZ_JAIRAU010000043.1"/>
</dbReference>
<evidence type="ECO:0000256" key="2">
    <source>
        <dbReference type="ARBA" id="ARBA00022803"/>
    </source>
</evidence>
<keyword evidence="2" id="KW-0802">TPR repeat</keyword>
<comment type="caution">
    <text evidence="4">The sequence shown here is derived from an EMBL/GenBank/DDBJ whole genome shotgun (WGS) entry which is preliminary data.</text>
</comment>
<dbReference type="Pfam" id="PF14559">
    <property type="entry name" value="TPR_19"/>
    <property type="match status" value="1"/>
</dbReference>
<dbReference type="PANTHER" id="PTHR45586:SF1">
    <property type="entry name" value="LIPOPOLYSACCHARIDE ASSEMBLY PROTEIN B"/>
    <property type="match status" value="1"/>
</dbReference>
<dbReference type="SUPFAM" id="SSF48452">
    <property type="entry name" value="TPR-like"/>
    <property type="match status" value="5"/>
</dbReference>
<name>A0ABS7TZF0_9BACT</name>
<dbReference type="Pfam" id="PF13529">
    <property type="entry name" value="Peptidase_C39_2"/>
    <property type="match status" value="1"/>
</dbReference>
<sequence length="1607" mass="173571">MTPAPGPAGPSSEALRRLEALHERGLFVQAFRAAEAIAGGPLAWRDAGACAFASRLLHHAGAPRAAALQCLRAWRAAPREPAVAEAYARHLKGTRGPLAALELLRAFAVDAAPAPAQCELRLVRAQALIALRDFEAAEFELCRAETLDPTSPTIAGVRARLHEAQDELPAALAGLQALLAARPDHRAAVQFAGHLLLELGRVDEAAALLETAMTTMECGAIALQLAHLELTRQRPRPAWDWVVRAAGLFPWLEVEVLQALAAAACEAACEAGERLAAAALARNAGLDALAERLEAGGERRRVRLDVPYVRQAHKTCVPATLTALCQFFGKTADHLAIAEEICFDGTSAASERRWAEARGFVVREFTVTWAAATALLDRGLPFALSTVAVTSGHAQAVTGYDAEIGSFSVRDPSQAKPVLFNVEPLLRGNAWNGPRGMVLVPPELASRLDGLELPDAPLYDRMHAVDQALRVHDREAAVAAAAEIAAAAPQHYLVGHATQALAAYDGDEARVLASLDMRLETWPDAHVLQARRLACLGGLGQRAERRARLEALAEARPVHPFFLQLLVDDILKSDRDLARAEKLLRRLLSAMPADPAVYAMLAGVRAAQDRWEEGAALLRFAVCLDQVDSDAVDQYTATFVQAGQRAEGLAFLRDRFARLGRRFAGPALGLARALEACDRTAEAVEVLEQAVALRPDDAHLLLAAVRAHASLGAPERARALLEQARPLARAAAWEVAAAHLDALAGELAAARARYERVLEHNPLALDARVALAGLDAALAGPAAALERIEAAVTRFPHHAGLARLRVAWAPAEGEAGVEVVRALLAVEPGNAGMHGELALRLGRLKRHDEAAAAIAEARALAPHSAQAHLVAAQLAMWREEREAAAASLRAAVSADVDAPGAIAVCLGTALTDAARAAALAHVRAELRRQVVGARALVAYRQAAAGIEPPAATLELLAEARAVRPDLAASWSEYARQLSSMGRHAEALTVMTEAARRFPRELDAMLALAAVQRGAGEREAALATLERAVACAPGAVAPVLELASALVEADQVRRAVELVERAIAREPLVVELSEKLADLLWRSGEQRAALDRLLAAIEIDPSSEARWRQIERVADLLGMREHALRAARRLAAARPQLAWAHFGVARLAPEAAIDERLAAYDEVLRLDPHNGVAHDDKVLLFCAAERWKEALAACSPPELGSPPPLNLRGRAVWIRARRDIHKGIRQMQELVAEEPDYAFGWSCLAEWYRQVAAGQKHAEALAQLLRLDPDNLEVAQALFEVQLRAGATPAAEQTLATLRRLGDADVAREAELRLALERGPNQGLQLFAAHARDATIEREWLEHAAALVRERVTAAQLDRTLTDLLRVPAAAAVVGYLWGWYRVAGPLDWLLASWELRSLRARGAIGLEATAGHVERLAAEGSTLALWLFIARDRAALVVDGRLWGSVGFALLRRGWFGQARKWFAGWAGRDDLEPWVYMHIVTVLRTLGITEEAHAVSSLAVERLPRHQTLRHRLWLAFDAAPHAPVEEVRSSLPALADGDPLNHWLLHRSRALLARREGQPQAEVDRLTQFSEQCRLRAFEVRLVERLRADLARSLAAATRAALAAS</sequence>
<keyword evidence="1" id="KW-0677">Repeat</keyword>
<feature type="domain" description="Peptidase C39-like" evidence="3">
    <location>
        <begin position="304"/>
        <end position="412"/>
    </location>
</feature>
<dbReference type="Pfam" id="PF13432">
    <property type="entry name" value="TPR_16"/>
    <property type="match status" value="3"/>
</dbReference>
<dbReference type="Proteomes" id="UP001139031">
    <property type="component" value="Unassembled WGS sequence"/>
</dbReference>
<protein>
    <submittedName>
        <fullName evidence="4">C39 family peptidase</fullName>
    </submittedName>
</protein>
<dbReference type="PANTHER" id="PTHR45586">
    <property type="entry name" value="TPR REPEAT-CONTAINING PROTEIN PA4667"/>
    <property type="match status" value="1"/>
</dbReference>
<dbReference type="SMART" id="SM00028">
    <property type="entry name" value="TPR"/>
    <property type="match status" value="9"/>
</dbReference>
<organism evidence="4 5">
    <name type="scientific">Nannocystis pusilla</name>
    <dbReference type="NCBI Taxonomy" id="889268"/>
    <lineage>
        <taxon>Bacteria</taxon>
        <taxon>Pseudomonadati</taxon>
        <taxon>Myxococcota</taxon>
        <taxon>Polyangia</taxon>
        <taxon>Nannocystales</taxon>
        <taxon>Nannocystaceae</taxon>
        <taxon>Nannocystis</taxon>
    </lineage>
</organism>